<reference evidence="1" key="1">
    <citation type="submission" date="2020-07" db="EMBL/GenBank/DDBJ databases">
        <authorList>
            <person name="Ferguson B K."/>
        </authorList>
    </citation>
    <scope>NUCLEOTIDE SEQUENCE</scope>
    <source>
        <strain evidence="1">L06</strain>
    </source>
</reference>
<organism evidence="1">
    <name type="scientific">Bracon brevicornis</name>
    <dbReference type="NCBI Taxonomy" id="1563983"/>
    <lineage>
        <taxon>Eukaryota</taxon>
        <taxon>Metazoa</taxon>
        <taxon>Ecdysozoa</taxon>
        <taxon>Arthropoda</taxon>
        <taxon>Hexapoda</taxon>
        <taxon>Insecta</taxon>
        <taxon>Pterygota</taxon>
        <taxon>Neoptera</taxon>
        <taxon>Endopterygota</taxon>
        <taxon>Hymenoptera</taxon>
        <taxon>Apocrita</taxon>
        <taxon>Ichneumonoidea</taxon>
        <taxon>Braconidae</taxon>
        <taxon>Braconinae</taxon>
        <taxon>Bracon</taxon>
    </lineage>
</organism>
<dbReference type="EMBL" id="CADCXW020000021">
    <property type="protein sequence ID" value="CAD1556238.1"/>
    <property type="molecule type" value="Genomic_DNA"/>
</dbReference>
<name>A0A6V7JXJ8_9HYME</name>
<gene>
    <name evidence="1" type="ORF">BBRV_LOCUS63336</name>
</gene>
<evidence type="ECO:0000313" key="1">
    <source>
        <dbReference type="EMBL" id="CAD1556238.1"/>
    </source>
</evidence>
<protein>
    <submittedName>
        <fullName evidence="1">Uncharacterized protein</fullName>
    </submittedName>
</protein>
<accession>A0A6V7JXJ8</accession>
<proteinExistence type="predicted"/>
<sequence length="9" mass="1057">MHKPDDEAD</sequence>